<feature type="transmembrane region" description="Helical" evidence="6">
    <location>
        <begin position="303"/>
        <end position="322"/>
    </location>
</feature>
<dbReference type="Pfam" id="PF12704">
    <property type="entry name" value="MacB_PCD"/>
    <property type="match status" value="2"/>
</dbReference>
<feature type="transmembrane region" description="Helical" evidence="6">
    <location>
        <begin position="394"/>
        <end position="417"/>
    </location>
</feature>
<keyword evidence="5 6" id="KW-0472">Membrane</keyword>
<evidence type="ECO:0000256" key="3">
    <source>
        <dbReference type="ARBA" id="ARBA00022692"/>
    </source>
</evidence>
<evidence type="ECO:0000256" key="2">
    <source>
        <dbReference type="ARBA" id="ARBA00022475"/>
    </source>
</evidence>
<dbReference type="Pfam" id="PF02687">
    <property type="entry name" value="FtsX"/>
    <property type="match status" value="2"/>
</dbReference>
<feature type="domain" description="MacB-like periplasmic core" evidence="8">
    <location>
        <begin position="504"/>
        <end position="647"/>
    </location>
</feature>
<keyword evidence="4 6" id="KW-1133">Transmembrane helix</keyword>
<dbReference type="InterPro" id="IPR003838">
    <property type="entry name" value="ABC3_permease_C"/>
</dbReference>
<evidence type="ECO:0000313" key="10">
    <source>
        <dbReference type="Proteomes" id="UP001501411"/>
    </source>
</evidence>
<name>A0ABP9C360_9SPHI</name>
<reference evidence="10" key="1">
    <citation type="journal article" date="2019" name="Int. J. Syst. Evol. Microbiol.">
        <title>The Global Catalogue of Microorganisms (GCM) 10K type strain sequencing project: providing services to taxonomists for standard genome sequencing and annotation.</title>
        <authorList>
            <consortium name="The Broad Institute Genomics Platform"/>
            <consortium name="The Broad Institute Genome Sequencing Center for Infectious Disease"/>
            <person name="Wu L."/>
            <person name="Ma J."/>
        </authorList>
    </citation>
    <scope>NUCLEOTIDE SEQUENCE [LARGE SCALE GENOMIC DNA]</scope>
    <source>
        <strain evidence="10">JCM 18200</strain>
    </source>
</reference>
<evidence type="ECO:0000256" key="6">
    <source>
        <dbReference type="SAM" id="Phobius"/>
    </source>
</evidence>
<evidence type="ECO:0000259" key="7">
    <source>
        <dbReference type="Pfam" id="PF02687"/>
    </source>
</evidence>
<keyword evidence="2" id="KW-1003">Cell membrane</keyword>
<feature type="transmembrane region" description="Helical" evidence="6">
    <location>
        <begin position="33"/>
        <end position="56"/>
    </location>
</feature>
<feature type="transmembrane region" description="Helical" evidence="6">
    <location>
        <begin position="770"/>
        <end position="793"/>
    </location>
</feature>
<proteinExistence type="predicted"/>
<organism evidence="9 10">
    <name type="scientific">Olivibacter ginsenosidimutans</name>
    <dbReference type="NCBI Taxonomy" id="1176537"/>
    <lineage>
        <taxon>Bacteria</taxon>
        <taxon>Pseudomonadati</taxon>
        <taxon>Bacteroidota</taxon>
        <taxon>Sphingobacteriia</taxon>
        <taxon>Sphingobacteriales</taxon>
        <taxon>Sphingobacteriaceae</taxon>
        <taxon>Olivibacter</taxon>
    </lineage>
</organism>
<evidence type="ECO:0000256" key="5">
    <source>
        <dbReference type="ARBA" id="ARBA00023136"/>
    </source>
</evidence>
<dbReference type="EMBL" id="BAABIQ010000043">
    <property type="protein sequence ID" value="GAA4803436.1"/>
    <property type="molecule type" value="Genomic_DNA"/>
</dbReference>
<keyword evidence="3 6" id="KW-0812">Transmembrane</keyword>
<dbReference type="InterPro" id="IPR050250">
    <property type="entry name" value="Macrolide_Exporter_MacB"/>
</dbReference>
<keyword evidence="10" id="KW-1185">Reference proteome</keyword>
<feature type="transmembrane region" description="Helical" evidence="6">
    <location>
        <begin position="438"/>
        <end position="461"/>
    </location>
</feature>
<protein>
    <submittedName>
        <fullName evidence="9">ABC transporter permease</fullName>
    </submittedName>
</protein>
<comment type="caution">
    <text evidence="9">The sequence shown here is derived from an EMBL/GenBank/DDBJ whole genome shotgun (WGS) entry which is preliminary data.</text>
</comment>
<evidence type="ECO:0000256" key="4">
    <source>
        <dbReference type="ARBA" id="ARBA00022989"/>
    </source>
</evidence>
<comment type="subcellular location">
    <subcellularLocation>
        <location evidence="1">Cell membrane</location>
        <topology evidence="1">Multi-pass membrane protein</topology>
    </subcellularLocation>
</comment>
<evidence type="ECO:0000259" key="8">
    <source>
        <dbReference type="Pfam" id="PF12704"/>
    </source>
</evidence>
<feature type="transmembrane region" description="Helical" evidence="6">
    <location>
        <begin position="736"/>
        <end position="755"/>
    </location>
</feature>
<gene>
    <name evidence="9" type="ORF">GCM10023231_35560</name>
</gene>
<dbReference type="PANTHER" id="PTHR30572:SF18">
    <property type="entry name" value="ABC-TYPE MACROLIDE FAMILY EXPORT SYSTEM PERMEASE COMPONENT 2"/>
    <property type="match status" value="1"/>
</dbReference>
<dbReference type="Proteomes" id="UP001501411">
    <property type="component" value="Unassembled WGS sequence"/>
</dbReference>
<accession>A0ABP9C360</accession>
<feature type="transmembrane region" description="Helical" evidence="6">
    <location>
        <begin position="684"/>
        <end position="708"/>
    </location>
</feature>
<feature type="transmembrane region" description="Helical" evidence="6">
    <location>
        <begin position="347"/>
        <end position="374"/>
    </location>
</feature>
<feature type="domain" description="MacB-like periplasmic core" evidence="8">
    <location>
        <begin position="35"/>
        <end position="263"/>
    </location>
</feature>
<feature type="domain" description="ABC3 transporter permease C-terminal" evidence="7">
    <location>
        <begin position="306"/>
        <end position="420"/>
    </location>
</feature>
<feature type="domain" description="ABC3 transporter permease C-terminal" evidence="7">
    <location>
        <begin position="687"/>
        <end position="796"/>
    </location>
</feature>
<sequence length="807" mass="89694">MSVGSNNEQQLTNNEMLKSYFKTAWRNLKGAKFYSLVNISGLAVGLATGIMLLLWVQHERSYDKMHQQYSNIYQFSAHLTANGSDMTWTKVPGPLSIMAKSIPAVKSITRITEEWDQNLSTNDHSKAMDGNHIAYVDTSFFTLFDFQLLAGSPSDLFQNSNSVFITQTTAQKLFGKSNPVGQVIGFKGPMRFTVTGVLADFPETSTLQFDALFPMDFYAQQFTASGGNYSWKTIDSDLGSYAFNTFVLLAPNADPQQVAQAFSSVYKTARKGDSKTQFQLQNLADIHLIGADGNASALQMVQIFMLVAIALLLIASINYINLSTARSLFRAKEVSVRKIIGANKGQLFFQFISETTLLFCIATIIAFGLIYLFMPLYNELSGKTLRFALFSASVWKVIGGATVGTLLLSSIYPALLLTSFKPIAAIKGKVTSNMGITIFRKTLVVFQFTVSVILMISTFVISNQMAFIRNKNLGYDKSYVFSVPLVQEVADHLDAIKADLSKQQGILQVASSDIYNISSINNTTSDLEWMGKPANSTLMITGASIDENFIPTMKMQFLEGQNFSGTPADSGYYILNEKAVHEMGLKPPYVGQEISLHEQKGTIIGVVKDFNFQSLKTAITPLIFYTWSNRNILHVRTTGKDAQKAITAVAEQHKRYGGNTPYSYYFVDKQFEALYASDQRTGTLFNLFSAIVLFISCLGLFGLATYTAQVRTKEIGVRKVLGATVMHILQMLSQDFVKLIILAILIASPIAWWAMNNWLDDFVFRIEIKWWMFVWVALMAIAIALLTISFQAVKAALANPIKSLRDE</sequence>
<evidence type="ECO:0000256" key="1">
    <source>
        <dbReference type="ARBA" id="ARBA00004651"/>
    </source>
</evidence>
<dbReference type="InterPro" id="IPR025857">
    <property type="entry name" value="MacB_PCD"/>
</dbReference>
<evidence type="ECO:0000313" key="9">
    <source>
        <dbReference type="EMBL" id="GAA4803436.1"/>
    </source>
</evidence>
<dbReference type="PANTHER" id="PTHR30572">
    <property type="entry name" value="MEMBRANE COMPONENT OF TRANSPORTER-RELATED"/>
    <property type="match status" value="1"/>
</dbReference>